<protein>
    <recommendedName>
        <fullName evidence="2">Peptidase S9 prolyl oligopeptidase catalytic domain-containing protein</fullName>
    </recommendedName>
</protein>
<sequence length="192" mass="21830">MRTLWEATDTYIKISPFMSANKIKKPILLIHGEDDSKVTTSMQSSQFYDALKGHGVPCRLVILPCEQHQYAARESIMHIIWETDRWLQKYCANDRGGNKVMEANVDTSQSPSEAVLDSKALTLNFTKISSLVRNLSAFFVTIDIWHFSCGFKPANENVYSIVVGMLKCNLQIKLIWLAFARFVSSKSKKSMQ</sequence>
<reference evidence="3" key="1">
    <citation type="submission" date="2020-10" db="EMBL/GenBank/DDBJ databases">
        <authorList>
            <person name="Han B."/>
            <person name="Lu T."/>
            <person name="Zhao Q."/>
            <person name="Huang X."/>
            <person name="Zhao Y."/>
        </authorList>
    </citation>
    <scope>NUCLEOTIDE SEQUENCE</scope>
</reference>
<evidence type="ECO:0000313" key="3">
    <source>
        <dbReference type="EMBL" id="CAD6216558.1"/>
    </source>
</evidence>
<evidence type="ECO:0000256" key="1">
    <source>
        <dbReference type="ARBA" id="ARBA00022801"/>
    </source>
</evidence>
<dbReference type="SUPFAM" id="SSF53474">
    <property type="entry name" value="alpha/beta-Hydrolases"/>
    <property type="match status" value="1"/>
</dbReference>
<keyword evidence="4" id="KW-1185">Reference proteome</keyword>
<evidence type="ECO:0000259" key="2">
    <source>
        <dbReference type="Pfam" id="PF00326"/>
    </source>
</evidence>
<dbReference type="PANTHER" id="PTHR42776">
    <property type="entry name" value="SERINE PEPTIDASE S9 FAMILY MEMBER"/>
    <property type="match status" value="1"/>
</dbReference>
<dbReference type="AlphaFoldDB" id="A0A811MV77"/>
<dbReference type="Gene3D" id="3.40.50.1820">
    <property type="entry name" value="alpha/beta hydrolase"/>
    <property type="match status" value="1"/>
</dbReference>
<proteinExistence type="predicted"/>
<organism evidence="3 4">
    <name type="scientific">Miscanthus lutarioriparius</name>
    <dbReference type="NCBI Taxonomy" id="422564"/>
    <lineage>
        <taxon>Eukaryota</taxon>
        <taxon>Viridiplantae</taxon>
        <taxon>Streptophyta</taxon>
        <taxon>Embryophyta</taxon>
        <taxon>Tracheophyta</taxon>
        <taxon>Spermatophyta</taxon>
        <taxon>Magnoliopsida</taxon>
        <taxon>Liliopsida</taxon>
        <taxon>Poales</taxon>
        <taxon>Poaceae</taxon>
        <taxon>PACMAD clade</taxon>
        <taxon>Panicoideae</taxon>
        <taxon>Andropogonodae</taxon>
        <taxon>Andropogoneae</taxon>
        <taxon>Saccharinae</taxon>
        <taxon>Miscanthus</taxon>
    </lineage>
</organism>
<dbReference type="Pfam" id="PF00326">
    <property type="entry name" value="Peptidase_S9"/>
    <property type="match status" value="1"/>
</dbReference>
<gene>
    <name evidence="3" type="ORF">NCGR_LOCUS10741</name>
</gene>
<dbReference type="PANTHER" id="PTHR42776:SF21">
    <property type="entry name" value="PEPTIDASE S9 PROLYL OLIGOPEPTIDASE CATALYTIC DOMAIN-CONTAINING PROTEIN"/>
    <property type="match status" value="1"/>
</dbReference>
<dbReference type="GO" id="GO:0004252">
    <property type="term" value="F:serine-type endopeptidase activity"/>
    <property type="evidence" value="ECO:0007669"/>
    <property type="project" value="TreeGrafter"/>
</dbReference>
<dbReference type="OrthoDB" id="43744at2759"/>
<feature type="domain" description="Peptidase S9 prolyl oligopeptidase catalytic" evidence="2">
    <location>
        <begin position="5"/>
        <end position="92"/>
    </location>
</feature>
<dbReference type="EMBL" id="CAJGYO010000003">
    <property type="protein sequence ID" value="CAD6216558.1"/>
    <property type="molecule type" value="Genomic_DNA"/>
</dbReference>
<comment type="caution">
    <text evidence="3">The sequence shown here is derived from an EMBL/GenBank/DDBJ whole genome shotgun (WGS) entry which is preliminary data.</text>
</comment>
<name>A0A811MV77_9POAL</name>
<keyword evidence="1" id="KW-0378">Hydrolase</keyword>
<dbReference type="InterPro" id="IPR001375">
    <property type="entry name" value="Peptidase_S9_cat"/>
</dbReference>
<evidence type="ECO:0000313" key="4">
    <source>
        <dbReference type="Proteomes" id="UP000604825"/>
    </source>
</evidence>
<dbReference type="GO" id="GO:0006508">
    <property type="term" value="P:proteolysis"/>
    <property type="evidence" value="ECO:0007669"/>
    <property type="project" value="InterPro"/>
</dbReference>
<dbReference type="Proteomes" id="UP000604825">
    <property type="component" value="Unassembled WGS sequence"/>
</dbReference>
<accession>A0A811MV77</accession>
<dbReference type="InterPro" id="IPR029058">
    <property type="entry name" value="AB_hydrolase_fold"/>
</dbReference>